<evidence type="ECO:0000313" key="4">
    <source>
        <dbReference type="Proteomes" id="UP001501337"/>
    </source>
</evidence>
<evidence type="ECO:0000259" key="2">
    <source>
        <dbReference type="Pfam" id="PF12706"/>
    </source>
</evidence>
<dbReference type="RefSeq" id="WP_344806509.1">
    <property type="nucleotide sequence ID" value="NZ_BAABBO010000010.1"/>
</dbReference>
<gene>
    <name evidence="3" type="ORF">GCM10022278_23250</name>
</gene>
<keyword evidence="1" id="KW-0732">Signal</keyword>
<dbReference type="Gene3D" id="3.60.15.10">
    <property type="entry name" value="Ribonuclease Z/Hydroxyacylglutathione hydrolase-like"/>
    <property type="match status" value="1"/>
</dbReference>
<feature type="domain" description="Metallo-beta-lactamase" evidence="2">
    <location>
        <begin position="80"/>
        <end position="284"/>
    </location>
</feature>
<comment type="caution">
    <text evidence="3">The sequence shown here is derived from an EMBL/GenBank/DDBJ whole genome shotgun (WGS) entry which is preliminary data.</text>
</comment>
<feature type="chain" id="PRO_5045830208" description="Metallo-beta-lactamase domain-containing protein" evidence="1">
    <location>
        <begin position="35"/>
        <end position="334"/>
    </location>
</feature>
<organism evidence="3 4">
    <name type="scientific">Allohahella marinimesophila</name>
    <dbReference type="NCBI Taxonomy" id="1054972"/>
    <lineage>
        <taxon>Bacteria</taxon>
        <taxon>Pseudomonadati</taxon>
        <taxon>Pseudomonadota</taxon>
        <taxon>Gammaproteobacteria</taxon>
        <taxon>Oceanospirillales</taxon>
        <taxon>Hahellaceae</taxon>
        <taxon>Allohahella</taxon>
    </lineage>
</organism>
<evidence type="ECO:0000256" key="1">
    <source>
        <dbReference type="SAM" id="SignalP"/>
    </source>
</evidence>
<name>A0ABP7PGR8_9GAMM</name>
<dbReference type="PANTHER" id="PTHR43546:SF3">
    <property type="entry name" value="UPF0173 METAL-DEPENDENT HYDROLASE MJ1163"/>
    <property type="match status" value="1"/>
</dbReference>
<dbReference type="Pfam" id="PF12706">
    <property type="entry name" value="Lactamase_B_2"/>
    <property type="match status" value="1"/>
</dbReference>
<dbReference type="Proteomes" id="UP001501337">
    <property type="component" value="Unassembled WGS sequence"/>
</dbReference>
<protein>
    <recommendedName>
        <fullName evidence="2">Metallo-beta-lactamase domain-containing protein</fullName>
    </recommendedName>
</protein>
<dbReference type="EMBL" id="BAABBO010000010">
    <property type="protein sequence ID" value="GAA3964796.1"/>
    <property type="molecule type" value="Genomic_DNA"/>
</dbReference>
<dbReference type="InterPro" id="IPR036866">
    <property type="entry name" value="RibonucZ/Hydroxyglut_hydro"/>
</dbReference>
<dbReference type="SUPFAM" id="SSF56281">
    <property type="entry name" value="Metallo-hydrolase/oxidoreductase"/>
    <property type="match status" value="1"/>
</dbReference>
<reference evidence="4" key="1">
    <citation type="journal article" date="2019" name="Int. J. Syst. Evol. Microbiol.">
        <title>The Global Catalogue of Microorganisms (GCM) 10K type strain sequencing project: providing services to taxonomists for standard genome sequencing and annotation.</title>
        <authorList>
            <consortium name="The Broad Institute Genomics Platform"/>
            <consortium name="The Broad Institute Genome Sequencing Center for Infectious Disease"/>
            <person name="Wu L."/>
            <person name="Ma J."/>
        </authorList>
    </citation>
    <scope>NUCLEOTIDE SEQUENCE [LARGE SCALE GENOMIC DNA]</scope>
    <source>
        <strain evidence="4">JCM 17555</strain>
    </source>
</reference>
<accession>A0ABP7PGR8</accession>
<feature type="signal peptide" evidence="1">
    <location>
        <begin position="1"/>
        <end position="34"/>
    </location>
</feature>
<proteinExistence type="predicted"/>
<keyword evidence="4" id="KW-1185">Reference proteome</keyword>
<dbReference type="InterPro" id="IPR050114">
    <property type="entry name" value="UPF0173_UPF0282_UlaG_hydrolase"/>
</dbReference>
<sequence>MQNSIVRQNATLITVMNVVLGGALAMASISTAQAAETVKVTPLGSHEGEFCGRDRALIFEDPDGTRILYDVGQTVTGVNDKRLGKIDVVLVSHMHGDHVGDRHMKTQNAGSCAKPEISEAALPETLSVKIAAAKKAKIITGSEMPKFFGAKLKSVGASAEDAVLVRFGGSVTHGGVKFTTVPATHSNGVAPGMIGGSLGDTMEAAGISAYVGPPTGYVITFSNGLVAYLSGDTGIIAEQKTTVQDHYEAQLVVMNIGDTYTTGPKEAAYVINELIEPGAVIASHANEAATDGGKVREGTKTEAFMKASEVLVHLPLSGRTMAFDKTGKCVDGCN</sequence>
<evidence type="ECO:0000313" key="3">
    <source>
        <dbReference type="EMBL" id="GAA3964796.1"/>
    </source>
</evidence>
<dbReference type="InterPro" id="IPR001279">
    <property type="entry name" value="Metallo-B-lactamas"/>
</dbReference>
<dbReference type="PANTHER" id="PTHR43546">
    <property type="entry name" value="UPF0173 METAL-DEPENDENT HYDROLASE MJ1163-RELATED"/>
    <property type="match status" value="1"/>
</dbReference>